<dbReference type="AlphaFoldDB" id="D1A2E3"/>
<organism evidence="13 14">
    <name type="scientific">Thermomonospora curvata (strain ATCC 19995 / DSM 43183 / JCM 3096 / KCTC 9072 / NBRC 15933 / NCIMB 10081 / Henssen B9)</name>
    <dbReference type="NCBI Taxonomy" id="471852"/>
    <lineage>
        <taxon>Bacteria</taxon>
        <taxon>Bacillati</taxon>
        <taxon>Actinomycetota</taxon>
        <taxon>Actinomycetes</taxon>
        <taxon>Streptosporangiales</taxon>
        <taxon>Thermomonosporaceae</taxon>
        <taxon>Thermomonospora</taxon>
    </lineage>
</organism>
<keyword evidence="13" id="KW-0255">Endonuclease</keyword>
<keyword evidence="9" id="KW-1133">Transmembrane helix</keyword>
<dbReference type="KEGG" id="tcu:Tcur_0361"/>
<keyword evidence="7" id="KW-0460">Magnesium</keyword>
<dbReference type="Pfam" id="PF03372">
    <property type="entry name" value="Exo_endo_phos"/>
    <property type="match status" value="1"/>
</dbReference>
<proteinExistence type="predicted"/>
<dbReference type="GO" id="GO:0016020">
    <property type="term" value="C:membrane"/>
    <property type="evidence" value="ECO:0007669"/>
    <property type="project" value="UniProtKB-SubCell"/>
</dbReference>
<dbReference type="eggNOG" id="COG3568">
    <property type="taxonomic scope" value="Bacteria"/>
</dbReference>
<evidence type="ECO:0000256" key="5">
    <source>
        <dbReference type="ARBA" id="ARBA00022723"/>
    </source>
</evidence>
<evidence type="ECO:0000259" key="12">
    <source>
        <dbReference type="Pfam" id="PF03372"/>
    </source>
</evidence>
<comment type="subcellular location">
    <subcellularLocation>
        <location evidence="1">Membrane</location>
        <topology evidence="1">Multi-pass membrane protein</topology>
    </subcellularLocation>
</comment>
<comment type="pathway">
    <text evidence="2">Lipid metabolism; sphingolipid metabolism.</text>
</comment>
<evidence type="ECO:0000256" key="3">
    <source>
        <dbReference type="ARBA" id="ARBA00004991"/>
    </source>
</evidence>
<dbReference type="Proteomes" id="UP000001918">
    <property type="component" value="Chromosome"/>
</dbReference>
<dbReference type="OrthoDB" id="3676652at2"/>
<keyword evidence="5" id="KW-0479">Metal-binding</keyword>
<dbReference type="GO" id="GO:0004519">
    <property type="term" value="F:endonuclease activity"/>
    <property type="evidence" value="ECO:0007669"/>
    <property type="project" value="UniProtKB-KW"/>
</dbReference>
<keyword evidence="10" id="KW-0443">Lipid metabolism</keyword>
<keyword evidence="11" id="KW-0472">Membrane</keyword>
<keyword evidence="6" id="KW-0378">Hydrolase</keyword>
<dbReference type="GO" id="GO:0004767">
    <property type="term" value="F:sphingomyelin phosphodiesterase activity"/>
    <property type="evidence" value="ECO:0007669"/>
    <property type="project" value="InterPro"/>
</dbReference>
<dbReference type="HOGENOM" id="CLU_1038005_0_0_11"/>
<evidence type="ECO:0000313" key="13">
    <source>
        <dbReference type="EMBL" id="ACY95963.1"/>
    </source>
</evidence>
<keyword evidence="4" id="KW-0812">Transmembrane</keyword>
<evidence type="ECO:0000256" key="6">
    <source>
        <dbReference type="ARBA" id="ARBA00022801"/>
    </source>
</evidence>
<keyword evidence="14" id="KW-1185">Reference proteome</keyword>
<dbReference type="PANTHER" id="PTHR16320:SF24">
    <property type="entry name" value="PHOSPHODIESTERASE, PUTATIVE-RELATED"/>
    <property type="match status" value="1"/>
</dbReference>
<dbReference type="InterPro" id="IPR038772">
    <property type="entry name" value="Sph/SMPD2-like"/>
</dbReference>
<dbReference type="GO" id="GO:0004527">
    <property type="term" value="F:exonuclease activity"/>
    <property type="evidence" value="ECO:0007669"/>
    <property type="project" value="UniProtKB-KW"/>
</dbReference>
<dbReference type="Gene3D" id="3.60.10.10">
    <property type="entry name" value="Endonuclease/exonuclease/phosphatase"/>
    <property type="match status" value="1"/>
</dbReference>
<dbReference type="SUPFAM" id="SSF56219">
    <property type="entry name" value="DNase I-like"/>
    <property type="match status" value="1"/>
</dbReference>
<dbReference type="RefSeq" id="WP_012850747.1">
    <property type="nucleotide sequence ID" value="NC_013510.1"/>
</dbReference>
<reference evidence="13 14" key="1">
    <citation type="journal article" date="2011" name="Stand. Genomic Sci.">
        <title>Complete genome sequence of Thermomonospora curvata type strain (B9).</title>
        <authorList>
            <person name="Chertkov O."/>
            <person name="Sikorski J."/>
            <person name="Nolan M."/>
            <person name="Lapidus A."/>
            <person name="Lucas S."/>
            <person name="Del Rio T.G."/>
            <person name="Tice H."/>
            <person name="Cheng J.F."/>
            <person name="Goodwin L."/>
            <person name="Pitluck S."/>
            <person name="Liolios K."/>
            <person name="Ivanova N."/>
            <person name="Mavromatis K."/>
            <person name="Mikhailova N."/>
            <person name="Ovchinnikova G."/>
            <person name="Pati A."/>
            <person name="Chen A."/>
            <person name="Palaniappan K."/>
            <person name="Djao O.D."/>
            <person name="Land M."/>
            <person name="Hauser L."/>
            <person name="Chang Y.J."/>
            <person name="Jeffries C.D."/>
            <person name="Brettin T."/>
            <person name="Han C."/>
            <person name="Detter J.C."/>
            <person name="Rohde M."/>
            <person name="Goker M."/>
            <person name="Woyke T."/>
            <person name="Bristow J."/>
            <person name="Eisen J.A."/>
            <person name="Markowitz V."/>
            <person name="Hugenholtz P."/>
            <person name="Klenk H.P."/>
            <person name="Kyrpides N.C."/>
        </authorList>
    </citation>
    <scope>NUCLEOTIDE SEQUENCE [LARGE SCALE GENOMIC DNA]</scope>
    <source>
        <strain evidence="14">ATCC 19995 / DSM 43183 / JCM 3096 / KCTC 9072 / NBRC 15933 / NCIMB 10081 / Henssen B9</strain>
    </source>
</reference>
<evidence type="ECO:0000256" key="7">
    <source>
        <dbReference type="ARBA" id="ARBA00022842"/>
    </source>
</evidence>
<keyword evidence="8" id="KW-0746">Sphingolipid metabolism</keyword>
<evidence type="ECO:0000256" key="10">
    <source>
        <dbReference type="ARBA" id="ARBA00023098"/>
    </source>
</evidence>
<evidence type="ECO:0000313" key="14">
    <source>
        <dbReference type="Proteomes" id="UP000001918"/>
    </source>
</evidence>
<dbReference type="InterPro" id="IPR036691">
    <property type="entry name" value="Endo/exonu/phosph_ase_sf"/>
</dbReference>
<dbReference type="PANTHER" id="PTHR16320">
    <property type="entry name" value="SPHINGOMYELINASE FAMILY MEMBER"/>
    <property type="match status" value="1"/>
</dbReference>
<dbReference type="EMBL" id="CP001738">
    <property type="protein sequence ID" value="ACY95963.1"/>
    <property type="molecule type" value="Genomic_DNA"/>
</dbReference>
<dbReference type="InterPro" id="IPR005135">
    <property type="entry name" value="Endo/exonuclease/phosphatase"/>
</dbReference>
<sequence>MSRQAGRGVTVASFNTRGLPLFGSNLAERYRAIAAFFESSDIDVVNFQEVFTHRHLRLLSAGMPSFRHLAYRRALVGPAGGLVTLSRLPTGKSGYRRFPLLPSSPGLPRTVRFKAALKGALITPLRDQGVCVINTHPVANGDGDWSDANRFRPLQQGQLTALARLVQEIEDPVVVCGDFNVARDSTLHRDFLATTGLVDAFAGSCPPTFHSAYLKPGQRPHCIDFILVAKSIGVESTGTLFTDREPLAGGPSYLSDHIGLYARLCPKR</sequence>
<dbReference type="GO" id="GO:0006665">
    <property type="term" value="P:sphingolipid metabolic process"/>
    <property type="evidence" value="ECO:0007669"/>
    <property type="project" value="UniProtKB-KW"/>
</dbReference>
<evidence type="ECO:0000256" key="9">
    <source>
        <dbReference type="ARBA" id="ARBA00022989"/>
    </source>
</evidence>
<evidence type="ECO:0000256" key="11">
    <source>
        <dbReference type="ARBA" id="ARBA00023136"/>
    </source>
</evidence>
<protein>
    <submittedName>
        <fullName evidence="13">Endonuclease/exonuclease/phosphatase</fullName>
    </submittedName>
</protein>
<evidence type="ECO:0000256" key="4">
    <source>
        <dbReference type="ARBA" id="ARBA00022692"/>
    </source>
</evidence>
<evidence type="ECO:0000256" key="2">
    <source>
        <dbReference type="ARBA" id="ARBA00004760"/>
    </source>
</evidence>
<dbReference type="STRING" id="471852.Tcur_0361"/>
<dbReference type="GO" id="GO:0046872">
    <property type="term" value="F:metal ion binding"/>
    <property type="evidence" value="ECO:0007669"/>
    <property type="project" value="UniProtKB-KW"/>
</dbReference>
<comment type="pathway">
    <text evidence="3">Sphingolipid metabolism.</text>
</comment>
<feature type="domain" description="Endonuclease/exonuclease/phosphatase" evidence="12">
    <location>
        <begin position="12"/>
        <end position="257"/>
    </location>
</feature>
<evidence type="ECO:0000256" key="1">
    <source>
        <dbReference type="ARBA" id="ARBA00004141"/>
    </source>
</evidence>
<keyword evidence="13" id="KW-0269">Exonuclease</keyword>
<keyword evidence="13" id="KW-0540">Nuclease</keyword>
<evidence type="ECO:0000256" key="8">
    <source>
        <dbReference type="ARBA" id="ARBA00022919"/>
    </source>
</evidence>
<accession>D1A2E3</accession>
<name>D1A2E3_THECD</name>
<gene>
    <name evidence="13" type="ordered locus">Tcur_0361</name>
</gene>